<evidence type="ECO:0000256" key="6">
    <source>
        <dbReference type="ARBA" id="ARBA00022977"/>
    </source>
</evidence>
<dbReference type="Proteomes" id="UP000293036">
    <property type="component" value="Unassembled WGS sequence"/>
</dbReference>
<dbReference type="InterPro" id="IPR013785">
    <property type="entry name" value="Aldolase_TIM"/>
</dbReference>
<dbReference type="GO" id="GO:0004789">
    <property type="term" value="F:thiamine-phosphate diphosphorylase activity"/>
    <property type="evidence" value="ECO:0007669"/>
    <property type="project" value="UniProtKB-UniRule"/>
</dbReference>
<evidence type="ECO:0000256" key="9">
    <source>
        <dbReference type="ARBA" id="ARBA00047883"/>
    </source>
</evidence>
<comment type="catalytic activity">
    <reaction evidence="7 10">
        <text>4-methyl-5-(2-phosphooxyethyl)-thiazole + 4-amino-2-methyl-5-(diphosphooxymethyl)pyrimidine + H(+) = thiamine phosphate + diphosphate</text>
        <dbReference type="Rhea" id="RHEA:22328"/>
        <dbReference type="ChEBI" id="CHEBI:15378"/>
        <dbReference type="ChEBI" id="CHEBI:33019"/>
        <dbReference type="ChEBI" id="CHEBI:37575"/>
        <dbReference type="ChEBI" id="CHEBI:57841"/>
        <dbReference type="ChEBI" id="CHEBI:58296"/>
        <dbReference type="EC" id="2.5.1.3"/>
    </reaction>
</comment>
<accession>A0A4Q9V061</accession>
<feature type="binding site" evidence="10">
    <location>
        <position position="88"/>
    </location>
    <ligand>
        <name>4-amino-2-methyl-5-(diphosphooxymethyl)pyrimidine</name>
        <dbReference type="ChEBI" id="CHEBI:57841"/>
    </ligand>
</feature>
<evidence type="ECO:0000256" key="1">
    <source>
        <dbReference type="ARBA" id="ARBA00003814"/>
    </source>
</evidence>
<keyword evidence="3 10" id="KW-0808">Transferase</keyword>
<feature type="binding site" evidence="10">
    <location>
        <position position="163"/>
    </location>
    <ligand>
        <name>4-amino-2-methyl-5-(diphosphooxymethyl)pyrimidine</name>
        <dbReference type="ChEBI" id="CHEBI:57841"/>
    </ligand>
</feature>
<dbReference type="RefSeq" id="WP_131280536.1">
    <property type="nucleotide sequence ID" value="NZ_JBHSLR010000009.1"/>
</dbReference>
<dbReference type="CDD" id="cd00564">
    <property type="entry name" value="TMP_TenI"/>
    <property type="match status" value="1"/>
</dbReference>
<reference evidence="12 13" key="1">
    <citation type="submission" date="2019-02" db="EMBL/GenBank/DDBJ databases">
        <title>Arcanobacterium bovis sp. nov., isolated from the milk of a cow with mastitis.</title>
        <authorList>
            <person name="Sammra O."/>
            <person name="Foster G."/>
            <person name="Hassan A."/>
            <person name="Alssahen M."/>
            <person name="Laemmler C."/>
            <person name="Borowiak M."/>
            <person name="Malorny B."/>
            <person name="Abdulmawjood A."/>
        </authorList>
    </citation>
    <scope>NUCLEOTIDE SEQUENCE [LARGE SCALE GENOMIC DNA]</scope>
    <source>
        <strain evidence="12 13">C605018/01/1</strain>
    </source>
</reference>
<dbReference type="HAMAP" id="MF_00097">
    <property type="entry name" value="TMP_synthase"/>
    <property type="match status" value="1"/>
</dbReference>
<feature type="domain" description="Thiamine phosphate synthase/TenI" evidence="11">
    <location>
        <begin position="41"/>
        <end position="214"/>
    </location>
</feature>
<feature type="binding site" evidence="10">
    <location>
        <begin position="160"/>
        <end position="162"/>
    </location>
    <ligand>
        <name>2-[(2R,5Z)-2-carboxy-4-methylthiazol-5(2H)-ylidene]ethyl phosphate</name>
        <dbReference type="ChEBI" id="CHEBI:62899"/>
    </ligand>
</feature>
<evidence type="ECO:0000256" key="7">
    <source>
        <dbReference type="ARBA" id="ARBA00047334"/>
    </source>
</evidence>
<comment type="cofactor">
    <cofactor evidence="10">
        <name>Mg(2+)</name>
        <dbReference type="ChEBI" id="CHEBI:18420"/>
    </cofactor>
    <text evidence="10">Binds 1 Mg(2+) ion per subunit.</text>
</comment>
<proteinExistence type="inferred from homology"/>
<comment type="catalytic activity">
    <reaction evidence="9 10">
        <text>2-[(2R,5Z)-2-carboxy-4-methylthiazol-5(2H)-ylidene]ethyl phosphate + 4-amino-2-methyl-5-(diphosphooxymethyl)pyrimidine + 2 H(+) = thiamine phosphate + CO2 + diphosphate</text>
        <dbReference type="Rhea" id="RHEA:47844"/>
        <dbReference type="ChEBI" id="CHEBI:15378"/>
        <dbReference type="ChEBI" id="CHEBI:16526"/>
        <dbReference type="ChEBI" id="CHEBI:33019"/>
        <dbReference type="ChEBI" id="CHEBI:37575"/>
        <dbReference type="ChEBI" id="CHEBI:57841"/>
        <dbReference type="ChEBI" id="CHEBI:62899"/>
        <dbReference type="EC" id="2.5.1.3"/>
    </reaction>
</comment>
<name>A0A4Q9V061_9ACTO</name>
<dbReference type="InterPro" id="IPR034291">
    <property type="entry name" value="TMP_synthase"/>
</dbReference>
<evidence type="ECO:0000256" key="2">
    <source>
        <dbReference type="ARBA" id="ARBA00005165"/>
    </source>
</evidence>
<feature type="binding site" evidence="10">
    <location>
        <position position="113"/>
    </location>
    <ligand>
        <name>Mg(2+)</name>
        <dbReference type="ChEBI" id="CHEBI:18420"/>
    </ligand>
</feature>
<dbReference type="AlphaFoldDB" id="A0A4Q9V061"/>
<comment type="caution">
    <text evidence="12">The sequence shown here is derived from an EMBL/GenBank/DDBJ whole genome shotgun (WGS) entry which is preliminary data.</text>
</comment>
<evidence type="ECO:0000256" key="4">
    <source>
        <dbReference type="ARBA" id="ARBA00022723"/>
    </source>
</evidence>
<evidence type="ECO:0000259" key="11">
    <source>
        <dbReference type="Pfam" id="PF02581"/>
    </source>
</evidence>
<dbReference type="PANTHER" id="PTHR20857">
    <property type="entry name" value="THIAMINE-PHOSPHATE PYROPHOSPHORYLASE"/>
    <property type="match status" value="1"/>
</dbReference>
<sequence>MQPRIPSGIYYVTDPELTVQSSHPSSGFPVARNPAVMVEYTARLCSDVVAAGVEIVQLRWKNCPAQHLLDLAQAVRQRVGPACTLIINDRIDVFLAARTLGIPIDGVHVGQHDLDPRTVRTLVGARAILGVSASTPEELNACTALQAIIDYVGVGVLHPSSTKLDAPPPLGIEKIANISASMPLPVVVIGGITSADIPDLARSRIHNAAVVSEITTALDPYRMAHAMCLQWNENRG</sequence>
<keyword evidence="5 10" id="KW-0460">Magnesium</keyword>
<feature type="binding site" evidence="10">
    <location>
        <begin position="211"/>
        <end position="212"/>
    </location>
    <ligand>
        <name>2-[(2R,5Z)-2-carboxy-4-methylthiazol-5(2H)-ylidene]ethyl phosphate</name>
        <dbReference type="ChEBI" id="CHEBI:62899"/>
    </ligand>
</feature>
<dbReference type="EC" id="2.5.1.3" evidence="10"/>
<gene>
    <name evidence="10" type="primary">thiE</name>
    <name evidence="12" type="ORF">EZJ44_04185</name>
</gene>
<feature type="binding site" evidence="10">
    <location>
        <position position="132"/>
    </location>
    <ligand>
        <name>4-amino-2-methyl-5-(diphosphooxymethyl)pyrimidine</name>
        <dbReference type="ChEBI" id="CHEBI:57841"/>
    </ligand>
</feature>
<dbReference type="Pfam" id="PF02581">
    <property type="entry name" value="TMP-TENI"/>
    <property type="match status" value="1"/>
</dbReference>
<dbReference type="PANTHER" id="PTHR20857:SF23">
    <property type="entry name" value="THIAMINE BIOSYNTHETIC BIFUNCTIONAL ENZYME"/>
    <property type="match status" value="1"/>
</dbReference>
<comment type="catalytic activity">
    <reaction evidence="8 10">
        <text>2-(2-carboxy-4-methylthiazol-5-yl)ethyl phosphate + 4-amino-2-methyl-5-(diphosphooxymethyl)pyrimidine + 2 H(+) = thiamine phosphate + CO2 + diphosphate</text>
        <dbReference type="Rhea" id="RHEA:47848"/>
        <dbReference type="ChEBI" id="CHEBI:15378"/>
        <dbReference type="ChEBI" id="CHEBI:16526"/>
        <dbReference type="ChEBI" id="CHEBI:33019"/>
        <dbReference type="ChEBI" id="CHEBI:37575"/>
        <dbReference type="ChEBI" id="CHEBI:57841"/>
        <dbReference type="ChEBI" id="CHEBI:62890"/>
        <dbReference type="EC" id="2.5.1.3"/>
    </reaction>
</comment>
<evidence type="ECO:0000256" key="3">
    <source>
        <dbReference type="ARBA" id="ARBA00022679"/>
    </source>
</evidence>
<dbReference type="InterPro" id="IPR022998">
    <property type="entry name" value="ThiamineP_synth_TenI"/>
</dbReference>
<feature type="binding site" evidence="10">
    <location>
        <position position="191"/>
    </location>
    <ligand>
        <name>2-[(2R,5Z)-2-carboxy-4-methylthiazol-5(2H)-ylidene]ethyl phosphate</name>
        <dbReference type="ChEBI" id="CHEBI:62899"/>
    </ligand>
</feature>
<dbReference type="SUPFAM" id="SSF51391">
    <property type="entry name" value="Thiamin phosphate synthase"/>
    <property type="match status" value="1"/>
</dbReference>
<dbReference type="GO" id="GO:0005737">
    <property type="term" value="C:cytoplasm"/>
    <property type="evidence" value="ECO:0007669"/>
    <property type="project" value="TreeGrafter"/>
</dbReference>
<keyword evidence="4 10" id="KW-0479">Metal-binding</keyword>
<dbReference type="EMBL" id="SJDT01000003">
    <property type="protein sequence ID" value="TBW22043.1"/>
    <property type="molecule type" value="Genomic_DNA"/>
</dbReference>
<evidence type="ECO:0000313" key="13">
    <source>
        <dbReference type="Proteomes" id="UP000293036"/>
    </source>
</evidence>
<dbReference type="UniPathway" id="UPA00060">
    <property type="reaction ID" value="UER00141"/>
</dbReference>
<dbReference type="GO" id="GO:0000287">
    <property type="term" value="F:magnesium ion binding"/>
    <property type="evidence" value="ECO:0007669"/>
    <property type="project" value="UniProtKB-UniRule"/>
</dbReference>
<dbReference type="Gene3D" id="3.20.20.70">
    <property type="entry name" value="Aldolase class I"/>
    <property type="match status" value="1"/>
</dbReference>
<organism evidence="12 13">
    <name type="scientific">Arcanobacterium bovis</name>
    <dbReference type="NCBI Taxonomy" id="2529275"/>
    <lineage>
        <taxon>Bacteria</taxon>
        <taxon>Bacillati</taxon>
        <taxon>Actinomycetota</taxon>
        <taxon>Actinomycetes</taxon>
        <taxon>Actinomycetales</taxon>
        <taxon>Actinomycetaceae</taxon>
        <taxon>Arcanobacterium</taxon>
    </lineage>
</organism>
<evidence type="ECO:0000313" key="12">
    <source>
        <dbReference type="EMBL" id="TBW22043.1"/>
    </source>
</evidence>
<comment type="similarity">
    <text evidence="10">Belongs to the thiamine-phosphate synthase family.</text>
</comment>
<feature type="binding site" evidence="10">
    <location>
        <position position="89"/>
    </location>
    <ligand>
        <name>Mg(2+)</name>
        <dbReference type="ChEBI" id="CHEBI:18420"/>
    </ligand>
</feature>
<protein>
    <recommendedName>
        <fullName evidence="10">Thiamine-phosphate synthase</fullName>
        <shortName evidence="10">TP synthase</shortName>
        <shortName evidence="10">TPS</shortName>
        <ecNumber evidence="10">2.5.1.3</ecNumber>
    </recommendedName>
    <alternativeName>
        <fullName evidence="10">Thiamine-phosphate pyrophosphorylase</fullName>
        <shortName evidence="10">TMP pyrophosphorylase</shortName>
        <shortName evidence="10">TMP-PPase</shortName>
    </alternativeName>
</protein>
<comment type="pathway">
    <text evidence="2 10">Cofactor biosynthesis; thiamine diphosphate biosynthesis; thiamine phosphate from 4-amino-2-methyl-5-diphosphomethylpyrimidine and 4-methyl-5-(2-phosphoethyl)-thiazole: step 1/1.</text>
</comment>
<evidence type="ECO:0000256" key="8">
    <source>
        <dbReference type="ARBA" id="ARBA00047851"/>
    </source>
</evidence>
<dbReference type="InterPro" id="IPR036206">
    <property type="entry name" value="ThiamineP_synth_sf"/>
</dbReference>
<dbReference type="OrthoDB" id="3243336at2"/>
<keyword evidence="6 10" id="KW-0784">Thiamine biosynthesis</keyword>
<feature type="binding site" evidence="10">
    <location>
        <begin position="57"/>
        <end position="61"/>
    </location>
    <ligand>
        <name>4-amino-2-methyl-5-(diphosphooxymethyl)pyrimidine</name>
        <dbReference type="ChEBI" id="CHEBI:57841"/>
    </ligand>
</feature>
<evidence type="ECO:0000256" key="5">
    <source>
        <dbReference type="ARBA" id="ARBA00022842"/>
    </source>
</evidence>
<evidence type="ECO:0000256" key="10">
    <source>
        <dbReference type="HAMAP-Rule" id="MF_00097"/>
    </source>
</evidence>
<dbReference type="GO" id="GO:0009229">
    <property type="term" value="P:thiamine diphosphate biosynthetic process"/>
    <property type="evidence" value="ECO:0007669"/>
    <property type="project" value="UniProtKB-UniRule"/>
</dbReference>
<comment type="function">
    <text evidence="1 10">Condenses 4-methyl-5-(beta-hydroxyethyl)thiazole monophosphate (THZ-P) and 2-methyl-4-amino-5-hydroxymethyl pyrimidine pyrophosphate (HMP-PP) to form thiamine monophosphate (TMP).</text>
</comment>
<dbReference type="GO" id="GO:0009228">
    <property type="term" value="P:thiamine biosynthetic process"/>
    <property type="evidence" value="ECO:0007669"/>
    <property type="project" value="UniProtKB-KW"/>
</dbReference>
<keyword evidence="13" id="KW-1185">Reference proteome</keyword>